<dbReference type="PROSITE" id="PS50977">
    <property type="entry name" value="HTH_TETR_2"/>
    <property type="match status" value="1"/>
</dbReference>
<dbReference type="Gene3D" id="1.10.10.60">
    <property type="entry name" value="Homeodomain-like"/>
    <property type="match status" value="1"/>
</dbReference>
<feature type="DNA-binding region" description="H-T-H motif" evidence="4">
    <location>
        <begin position="25"/>
        <end position="44"/>
    </location>
</feature>
<dbReference type="SUPFAM" id="SSF46689">
    <property type="entry name" value="Homeodomain-like"/>
    <property type="match status" value="1"/>
</dbReference>
<dbReference type="PANTHER" id="PTHR47506:SF1">
    <property type="entry name" value="HTH-TYPE TRANSCRIPTIONAL REGULATOR YJDC"/>
    <property type="match status" value="1"/>
</dbReference>
<dbReference type="SUPFAM" id="SSF48498">
    <property type="entry name" value="Tetracyclin repressor-like, C-terminal domain"/>
    <property type="match status" value="1"/>
</dbReference>
<dbReference type="InterPro" id="IPR036271">
    <property type="entry name" value="Tet_transcr_reg_TetR-rel_C_sf"/>
</dbReference>
<evidence type="ECO:0000256" key="4">
    <source>
        <dbReference type="PROSITE-ProRule" id="PRU00335"/>
    </source>
</evidence>
<name>A0A0M6Y2Q6_9HYPH</name>
<dbReference type="Pfam" id="PF16925">
    <property type="entry name" value="TetR_C_13"/>
    <property type="match status" value="1"/>
</dbReference>
<dbReference type="InterPro" id="IPR001647">
    <property type="entry name" value="HTH_TetR"/>
</dbReference>
<dbReference type="Proteomes" id="UP000048926">
    <property type="component" value="Unassembled WGS sequence"/>
</dbReference>
<gene>
    <name evidence="6" type="primary">acuR_2</name>
    <name evidence="6" type="ORF">LAL4801_02007</name>
</gene>
<dbReference type="STRING" id="187304.B0E33_19935"/>
<evidence type="ECO:0000256" key="3">
    <source>
        <dbReference type="ARBA" id="ARBA00023163"/>
    </source>
</evidence>
<dbReference type="Pfam" id="PF00440">
    <property type="entry name" value="TetR_N"/>
    <property type="match status" value="1"/>
</dbReference>
<protein>
    <submittedName>
        <fullName evidence="6">Transcriptional regulator AcuR</fullName>
    </submittedName>
</protein>
<dbReference type="PANTHER" id="PTHR47506">
    <property type="entry name" value="TRANSCRIPTIONAL REGULATORY PROTEIN"/>
    <property type="match status" value="1"/>
</dbReference>
<dbReference type="OrthoDB" id="9779746at2"/>
<keyword evidence="1" id="KW-0805">Transcription regulation</keyword>
<proteinExistence type="predicted"/>
<keyword evidence="7" id="KW-1185">Reference proteome</keyword>
<dbReference type="Gene3D" id="1.10.357.10">
    <property type="entry name" value="Tetracycline Repressor, domain 2"/>
    <property type="match status" value="1"/>
</dbReference>
<organism evidence="6 7">
    <name type="scientific">Roseibium aggregatum</name>
    <dbReference type="NCBI Taxonomy" id="187304"/>
    <lineage>
        <taxon>Bacteria</taxon>
        <taxon>Pseudomonadati</taxon>
        <taxon>Pseudomonadota</taxon>
        <taxon>Alphaproteobacteria</taxon>
        <taxon>Hyphomicrobiales</taxon>
        <taxon>Stappiaceae</taxon>
        <taxon>Roseibium</taxon>
    </lineage>
</organism>
<dbReference type="EMBL" id="CXST01000001">
    <property type="protein sequence ID" value="CTQ43567.1"/>
    <property type="molecule type" value="Genomic_DNA"/>
</dbReference>
<sequence>MTTTRDILIDTATELFLGRNFGAVGTTELCKSAGVNKGTLYHYFPSKSDLLAAAIERYATSFGQAFRDIADSDTAPEEKLRQLFDVPARANRDWKARHGFAQGCLVGNMSLELGAVDIPVREAIKHALTTWKAPVRDILHQLIETGSLARIDCDKGADVVIGLIQGGLLLAKAQNDPSHITLLAPGALSHLNSLKP</sequence>
<evidence type="ECO:0000313" key="7">
    <source>
        <dbReference type="Proteomes" id="UP000048926"/>
    </source>
</evidence>
<dbReference type="PRINTS" id="PR00455">
    <property type="entry name" value="HTHTETR"/>
</dbReference>
<feature type="domain" description="HTH tetR-type" evidence="5">
    <location>
        <begin position="2"/>
        <end position="62"/>
    </location>
</feature>
<dbReference type="InterPro" id="IPR009057">
    <property type="entry name" value="Homeodomain-like_sf"/>
</dbReference>
<dbReference type="GO" id="GO:0003677">
    <property type="term" value="F:DNA binding"/>
    <property type="evidence" value="ECO:0007669"/>
    <property type="project" value="UniProtKB-UniRule"/>
</dbReference>
<accession>A0A0M6Y2Q6</accession>
<evidence type="ECO:0000313" key="6">
    <source>
        <dbReference type="EMBL" id="CTQ43567.1"/>
    </source>
</evidence>
<evidence type="ECO:0000256" key="1">
    <source>
        <dbReference type="ARBA" id="ARBA00023015"/>
    </source>
</evidence>
<reference evidence="7" key="1">
    <citation type="submission" date="2015-07" db="EMBL/GenBank/DDBJ databases">
        <authorList>
            <person name="Rodrigo-Torres Lidia"/>
            <person name="Arahal R.David."/>
        </authorList>
    </citation>
    <scope>NUCLEOTIDE SEQUENCE [LARGE SCALE GENOMIC DNA]</scope>
    <source>
        <strain evidence="7">CECT 4801</strain>
    </source>
</reference>
<dbReference type="InterPro" id="IPR011075">
    <property type="entry name" value="TetR_C"/>
</dbReference>
<keyword evidence="3" id="KW-0804">Transcription</keyword>
<dbReference type="AlphaFoldDB" id="A0A0M6Y2Q6"/>
<dbReference type="RefSeq" id="WP_055655743.1">
    <property type="nucleotide sequence ID" value="NZ_CXST01000001.1"/>
</dbReference>
<evidence type="ECO:0000256" key="2">
    <source>
        <dbReference type="ARBA" id="ARBA00023125"/>
    </source>
</evidence>
<evidence type="ECO:0000259" key="5">
    <source>
        <dbReference type="PROSITE" id="PS50977"/>
    </source>
</evidence>
<keyword evidence="2 4" id="KW-0238">DNA-binding</keyword>